<feature type="compositionally biased region" description="Basic and acidic residues" evidence="2">
    <location>
        <begin position="1"/>
        <end position="11"/>
    </location>
</feature>
<evidence type="ECO:0000256" key="1">
    <source>
        <dbReference type="SAM" id="Coils"/>
    </source>
</evidence>
<accession>A0AAV2GRQ8</accession>
<proteinExistence type="predicted"/>
<sequence>MNSDARADHHQQPNGVIAGSIAEPMNERLSSGRRIDCVAHQDPERLQATTLSGQEEQPTDQPDGANNPPTKECLPEQRSEAVEQPAAMVLDSATERPAATPLSSQLAGDVNITETNDQSSQPHSLTSLLLASRNLRAELSAATSNMKCAAVNDSSASLVQRQREKMIAYLNLPLVEIHKTDSFEDVEETALLFADPSDETTVKGLILELKRGVSGSMHAIETSHATEASVAQRNEDMEARLVHRQKQLSCLEGEFFRLGEEGKKLDAEIQQLIARKIRVEDQTKTTVGALRKTRERACKELEEAKEQSNKRKRACENRLVAEENLAQFNTSWKLLKSTLGV</sequence>
<feature type="coiled-coil region" evidence="1">
    <location>
        <begin position="287"/>
        <end position="325"/>
    </location>
</feature>
<gene>
    <name evidence="3" type="ORF">LTRI10_LOCUS52091</name>
</gene>
<dbReference type="AlphaFoldDB" id="A0AAV2GRQ8"/>
<keyword evidence="1" id="KW-0175">Coiled coil</keyword>
<dbReference type="EMBL" id="OZ034822">
    <property type="protein sequence ID" value="CAL1412824.1"/>
    <property type="molecule type" value="Genomic_DNA"/>
</dbReference>
<name>A0AAV2GRQ8_9ROSI</name>
<evidence type="ECO:0000313" key="3">
    <source>
        <dbReference type="EMBL" id="CAL1412824.1"/>
    </source>
</evidence>
<protein>
    <submittedName>
        <fullName evidence="3">Uncharacterized protein</fullName>
    </submittedName>
</protein>
<evidence type="ECO:0000256" key="2">
    <source>
        <dbReference type="SAM" id="MobiDB-lite"/>
    </source>
</evidence>
<feature type="compositionally biased region" description="Polar residues" evidence="2">
    <location>
        <begin position="47"/>
        <end position="60"/>
    </location>
</feature>
<keyword evidence="4" id="KW-1185">Reference proteome</keyword>
<evidence type="ECO:0000313" key="4">
    <source>
        <dbReference type="Proteomes" id="UP001497516"/>
    </source>
</evidence>
<feature type="compositionally biased region" description="Basic and acidic residues" evidence="2">
    <location>
        <begin position="33"/>
        <end position="45"/>
    </location>
</feature>
<dbReference type="Proteomes" id="UP001497516">
    <property type="component" value="Chromosome 9"/>
</dbReference>
<reference evidence="3 4" key="1">
    <citation type="submission" date="2024-04" db="EMBL/GenBank/DDBJ databases">
        <authorList>
            <person name="Fracassetti M."/>
        </authorList>
    </citation>
    <scope>NUCLEOTIDE SEQUENCE [LARGE SCALE GENOMIC DNA]</scope>
</reference>
<feature type="region of interest" description="Disordered" evidence="2">
    <location>
        <begin position="1"/>
        <end position="82"/>
    </location>
</feature>
<organism evidence="3 4">
    <name type="scientific">Linum trigynum</name>
    <dbReference type="NCBI Taxonomy" id="586398"/>
    <lineage>
        <taxon>Eukaryota</taxon>
        <taxon>Viridiplantae</taxon>
        <taxon>Streptophyta</taxon>
        <taxon>Embryophyta</taxon>
        <taxon>Tracheophyta</taxon>
        <taxon>Spermatophyta</taxon>
        <taxon>Magnoliopsida</taxon>
        <taxon>eudicotyledons</taxon>
        <taxon>Gunneridae</taxon>
        <taxon>Pentapetalae</taxon>
        <taxon>rosids</taxon>
        <taxon>fabids</taxon>
        <taxon>Malpighiales</taxon>
        <taxon>Linaceae</taxon>
        <taxon>Linum</taxon>
    </lineage>
</organism>